<evidence type="ECO:0000313" key="2">
    <source>
        <dbReference type="EMBL" id="SMF07806.1"/>
    </source>
</evidence>
<proteinExistence type="predicted"/>
<dbReference type="EMBL" id="FWZT01000004">
    <property type="protein sequence ID" value="SMF07806.1"/>
    <property type="molecule type" value="Genomic_DNA"/>
</dbReference>
<accession>A0A1Y6BM22</accession>
<dbReference type="PANTHER" id="PTHR30032:SF4">
    <property type="entry name" value="AMIDASE ENHANCER"/>
    <property type="match status" value="1"/>
</dbReference>
<dbReference type="RefSeq" id="WP_159455219.1">
    <property type="nucleotide sequence ID" value="NZ_FWZT01000004.1"/>
</dbReference>
<dbReference type="PANTHER" id="PTHR30032">
    <property type="entry name" value="N-ACETYLMURAMOYL-L-ALANINE AMIDASE-RELATED"/>
    <property type="match status" value="1"/>
</dbReference>
<keyword evidence="3" id="KW-1185">Reference proteome</keyword>
<dbReference type="Proteomes" id="UP000192907">
    <property type="component" value="Unassembled WGS sequence"/>
</dbReference>
<feature type="domain" description="Sporulation stage II protein D amidase enhancer LytB N-terminal" evidence="1">
    <location>
        <begin position="148"/>
        <end position="241"/>
    </location>
</feature>
<dbReference type="AlphaFoldDB" id="A0A1Y6BM22"/>
<gene>
    <name evidence="2" type="ORF">SAMN06296036_104243</name>
</gene>
<dbReference type="InterPro" id="IPR051922">
    <property type="entry name" value="Bact_Sporulation_Assoc"/>
</dbReference>
<dbReference type="InterPro" id="IPR013693">
    <property type="entry name" value="SpoIID/LytB_N"/>
</dbReference>
<protein>
    <submittedName>
        <fullName evidence="2">Stage II sporulation protein D</fullName>
    </submittedName>
</protein>
<evidence type="ECO:0000259" key="1">
    <source>
        <dbReference type="Pfam" id="PF08486"/>
    </source>
</evidence>
<dbReference type="InterPro" id="IPR013486">
    <property type="entry name" value="SpoIID/LytB"/>
</dbReference>
<evidence type="ECO:0000313" key="3">
    <source>
        <dbReference type="Proteomes" id="UP000192907"/>
    </source>
</evidence>
<dbReference type="NCBIfam" id="TIGR02669">
    <property type="entry name" value="SpoIID_LytB"/>
    <property type="match status" value="1"/>
</dbReference>
<dbReference type="GO" id="GO:0030435">
    <property type="term" value="P:sporulation resulting in formation of a cellular spore"/>
    <property type="evidence" value="ECO:0007669"/>
    <property type="project" value="InterPro"/>
</dbReference>
<dbReference type="STRING" id="1513793.SAMN06296036_104243"/>
<sequence length="448" mass="50377">MNKLVLSLLWALALWITTGSLAVVSAEEYKFRLKLSKSVSIKPSSRIRVRIFPHTKNYKPHGRDTNMSQVKLISEANCRVYKGTSSYAGKSKQFLKETKSLALDANTMTHPLFIRCAKPVIVERAKNLTPFAYRGDVYARVVNRSDAKTLELINIVSLNEYLKGVVPSEVYSRWPMETLKTQAVAARTYAVFHLAFARRYIKRRLWDVDDTIAFQAYTGISLNTKRTNLAVEETKGQILTHDGDVIQAYYHADSGGQTEDAADVWDLEIPYVQGRKESFDFEVSDSAWRKTLNIRTVQSKLRRIGFLGRREKLVDLTVPVAGRTDSGRVRVVTLKLDGEKTRNIEIGMFKRASGNLPSTLFAFEKDPANPKVLHIKGLGSGHGVGMSQQGAAILASDKGWSYDQILDYYYTDTTLCRLGKGDKDLPNCYSEAMRISRKNKPEVNANAS</sequence>
<name>A0A1Y6BM22_9BACT</name>
<dbReference type="GO" id="GO:0030288">
    <property type="term" value="C:outer membrane-bounded periplasmic space"/>
    <property type="evidence" value="ECO:0007669"/>
    <property type="project" value="TreeGrafter"/>
</dbReference>
<organism evidence="2 3">
    <name type="scientific">Pseudobacteriovorax antillogorgiicola</name>
    <dbReference type="NCBI Taxonomy" id="1513793"/>
    <lineage>
        <taxon>Bacteria</taxon>
        <taxon>Pseudomonadati</taxon>
        <taxon>Bdellovibrionota</taxon>
        <taxon>Oligoflexia</taxon>
        <taxon>Oligoflexales</taxon>
        <taxon>Pseudobacteriovoracaceae</taxon>
        <taxon>Pseudobacteriovorax</taxon>
    </lineage>
</organism>
<dbReference type="Pfam" id="PF08486">
    <property type="entry name" value="SpoIID"/>
    <property type="match status" value="1"/>
</dbReference>
<reference evidence="3" key="1">
    <citation type="submission" date="2017-04" db="EMBL/GenBank/DDBJ databases">
        <authorList>
            <person name="Varghese N."/>
            <person name="Submissions S."/>
        </authorList>
    </citation>
    <scope>NUCLEOTIDE SEQUENCE [LARGE SCALE GENOMIC DNA]</scope>
    <source>
        <strain evidence="3">RKEM611</strain>
    </source>
</reference>